<accession>A0A381QDP9</accession>
<proteinExistence type="predicted"/>
<dbReference type="InterPro" id="IPR042298">
    <property type="entry name" value="P-CP_red_C"/>
</dbReference>
<dbReference type="Pfam" id="PF08369">
    <property type="entry name" value="PCP_red"/>
    <property type="match status" value="1"/>
</dbReference>
<dbReference type="Gene3D" id="1.10.8.550">
    <property type="entry name" value="Proto-chlorophyllide reductase 57 kD subunit B"/>
    <property type="match status" value="1"/>
</dbReference>
<dbReference type="AlphaFoldDB" id="A0A381QDP9"/>
<sequence length="154" mass="16915">MSFSDRDLPGDGTITALFRCGACDREMAMLTNPMETQLVTSLGVEIGGRTVPEQPLQQTRSRLDTPRDNAFSDDEVSSGGGEGSSSVTSAPDHEFVRIRVTWSPEATDRLGGVPRFVRGMVKRIYTDYAQEKQIEVITPDVMDRARSELGLEGM</sequence>
<feature type="region of interest" description="Disordered" evidence="1">
    <location>
        <begin position="50"/>
        <end position="91"/>
    </location>
</feature>
<feature type="domain" description="Light-independent protochlorophyllide reductase subunit B-like C-terminal" evidence="2">
    <location>
        <begin position="102"/>
        <end position="146"/>
    </location>
</feature>
<protein>
    <recommendedName>
        <fullName evidence="2">Light-independent protochlorophyllide reductase subunit B-like C-terminal domain-containing protein</fullName>
    </recommendedName>
</protein>
<gene>
    <name evidence="3" type="ORF">METZ01_LOCUS30296</name>
</gene>
<organism evidence="3">
    <name type="scientific">marine metagenome</name>
    <dbReference type="NCBI Taxonomy" id="408172"/>
    <lineage>
        <taxon>unclassified sequences</taxon>
        <taxon>metagenomes</taxon>
        <taxon>ecological metagenomes</taxon>
    </lineage>
</organism>
<dbReference type="GO" id="GO:0015979">
    <property type="term" value="P:photosynthesis"/>
    <property type="evidence" value="ECO:0007669"/>
    <property type="project" value="InterPro"/>
</dbReference>
<evidence type="ECO:0000259" key="2">
    <source>
        <dbReference type="Pfam" id="PF08369"/>
    </source>
</evidence>
<evidence type="ECO:0000313" key="3">
    <source>
        <dbReference type="EMBL" id="SUZ77442.1"/>
    </source>
</evidence>
<evidence type="ECO:0000256" key="1">
    <source>
        <dbReference type="SAM" id="MobiDB-lite"/>
    </source>
</evidence>
<dbReference type="EMBL" id="UINC01001316">
    <property type="protein sequence ID" value="SUZ77442.1"/>
    <property type="molecule type" value="Genomic_DNA"/>
</dbReference>
<reference evidence="3" key="1">
    <citation type="submission" date="2018-05" db="EMBL/GenBank/DDBJ databases">
        <authorList>
            <person name="Lanie J.A."/>
            <person name="Ng W.-L."/>
            <person name="Kazmierczak K.M."/>
            <person name="Andrzejewski T.M."/>
            <person name="Davidsen T.M."/>
            <person name="Wayne K.J."/>
            <person name="Tettelin H."/>
            <person name="Glass J.I."/>
            <person name="Rusch D."/>
            <person name="Podicherti R."/>
            <person name="Tsui H.-C.T."/>
            <person name="Winkler M.E."/>
        </authorList>
    </citation>
    <scope>NUCLEOTIDE SEQUENCE</scope>
</reference>
<dbReference type="InterPro" id="IPR013580">
    <property type="entry name" value="LI-POR_suB-like_C"/>
</dbReference>
<name>A0A381QDP9_9ZZZZ</name>
<dbReference type="GO" id="GO:0015995">
    <property type="term" value="P:chlorophyll biosynthetic process"/>
    <property type="evidence" value="ECO:0007669"/>
    <property type="project" value="InterPro"/>
</dbReference>
<dbReference type="GO" id="GO:0016491">
    <property type="term" value="F:oxidoreductase activity"/>
    <property type="evidence" value="ECO:0007669"/>
    <property type="project" value="InterPro"/>
</dbReference>